<dbReference type="GO" id="GO:0043165">
    <property type="term" value="P:Gram-negative-bacterium-type cell outer membrane assembly"/>
    <property type="evidence" value="ECO:0007669"/>
    <property type="project" value="UniProtKB-UniRule"/>
</dbReference>
<evidence type="ECO:0000256" key="9">
    <source>
        <dbReference type="NCBIfam" id="TIGR03303"/>
    </source>
</evidence>
<dbReference type="InterPro" id="IPR010827">
    <property type="entry name" value="BamA/TamA_POTRA"/>
</dbReference>
<dbReference type="InterPro" id="IPR000184">
    <property type="entry name" value="Bac_surfAg_D15"/>
</dbReference>
<evidence type="ECO:0000259" key="10">
    <source>
        <dbReference type="PROSITE" id="PS51779"/>
    </source>
</evidence>
<feature type="domain" description="POTRA" evidence="10">
    <location>
        <begin position="350"/>
        <end position="424"/>
    </location>
</feature>
<comment type="subcellular location">
    <subcellularLocation>
        <location evidence="8">Cell outer membrane</location>
    </subcellularLocation>
    <subcellularLocation>
        <location evidence="1">Membrane</location>
    </subcellularLocation>
</comment>
<keyword evidence="7 8" id="KW-0998">Cell outer membrane</keyword>
<comment type="caution">
    <text evidence="11">The sequence shown here is derived from an EMBL/GenBank/DDBJ whole genome shotgun (WGS) entry which is preliminary data.</text>
</comment>
<feature type="chain" id="PRO_5021521868" description="Outer membrane protein assembly factor BamA" evidence="8">
    <location>
        <begin position="24"/>
        <end position="763"/>
    </location>
</feature>
<reference evidence="11 12" key="1">
    <citation type="journal article" date="2019" name="ISME J.">
        <title>Candidatus Macondimonas diazotrophica, a novel gammaproteobacterial genus dominating crude-oil-contaminated coastal sediments.</title>
        <authorList>
            <person name="Karthikeyan S."/>
            <person name="Konstantinidis K."/>
        </authorList>
    </citation>
    <scope>NUCLEOTIDE SEQUENCE [LARGE SCALE GENOMIC DNA]</scope>
    <source>
        <strain evidence="11 12">KTK01</strain>
    </source>
</reference>
<dbReference type="Gene3D" id="2.40.160.50">
    <property type="entry name" value="membrane protein fhac: a member of the omp85/tpsb transporter family"/>
    <property type="match status" value="1"/>
</dbReference>
<evidence type="ECO:0000256" key="1">
    <source>
        <dbReference type="ARBA" id="ARBA00004370"/>
    </source>
</evidence>
<evidence type="ECO:0000256" key="2">
    <source>
        <dbReference type="ARBA" id="ARBA00022452"/>
    </source>
</evidence>
<dbReference type="GO" id="GO:1990063">
    <property type="term" value="C:Bam protein complex"/>
    <property type="evidence" value="ECO:0007669"/>
    <property type="project" value="TreeGrafter"/>
</dbReference>
<keyword evidence="12" id="KW-1185">Reference proteome</keyword>
<dbReference type="Proteomes" id="UP000297890">
    <property type="component" value="Unassembled WGS sequence"/>
</dbReference>
<dbReference type="NCBIfam" id="TIGR03303">
    <property type="entry name" value="OM_YaeT"/>
    <property type="match status" value="1"/>
</dbReference>
<keyword evidence="5 8" id="KW-0677">Repeat</keyword>
<gene>
    <name evidence="8 11" type="primary">bamA</name>
    <name evidence="11" type="ORF">E4680_04195</name>
</gene>
<dbReference type="GO" id="GO:0051205">
    <property type="term" value="P:protein insertion into membrane"/>
    <property type="evidence" value="ECO:0007669"/>
    <property type="project" value="UniProtKB-UniRule"/>
</dbReference>
<feature type="signal peptide" evidence="8">
    <location>
        <begin position="1"/>
        <end position="23"/>
    </location>
</feature>
<comment type="subunit">
    <text evidence="8">Part of the Bam complex.</text>
</comment>
<evidence type="ECO:0000313" key="12">
    <source>
        <dbReference type="Proteomes" id="UP000297890"/>
    </source>
</evidence>
<dbReference type="RefSeq" id="WP_135281138.1">
    <property type="nucleotide sequence ID" value="NZ_SRIO01000004.1"/>
</dbReference>
<feature type="domain" description="POTRA" evidence="10">
    <location>
        <begin position="95"/>
        <end position="175"/>
    </location>
</feature>
<keyword evidence="3 8" id="KW-0812">Transmembrane</keyword>
<comment type="similarity">
    <text evidence="8">Belongs to the BamA family.</text>
</comment>
<sequence length="763" mass="86067" precursor="true">MNKKTWSRLVGMVLLLSLGSAWAFDAFVVQDIRVQGLERHDVSRVYRAINLNVGDQVDERRVQQMTRDLFKTGYFSDVGFSREGDAIVIRVVERPSIARFTVTGNKEIPSDQLLKGLRDVGLTEGRAFDRSVLEQVEQELRRQYFANGRYAVKIETDIKEETDNRVAVAITIDEGDVASIRRINIVGNEAFSDEELLQPLRSRSKSWWRLFGSRDRYSQQVFSGDLETLTSFYQDRGYLNFRVESTQVSLSPDKESIYLTINVYEGPKYNVSEVALLGELVVPESQLRSLITIRPGSTFSRQEATETAKKISERLGDEGYAFAQVEPMTDIDEANRQVKINLLVKPGNRYYVRNVNFRGNVTTQDQALRREMRQYEGASFAASEVTRSRVRLARLPFIEQADVQVRPVPGESNLVDVDYEVTERSAGAFQVGVGYSSGQGVLVNANVSHSNWFGTGNRVSLDFVTSEFSRNYSASLTQPFYTLDGVSRTISLFQRTTDSLTRVSSRFDTDTWGGSLRYGIPITEYDSIRLGGSFRSTQLTVLEGSTPQQIIDFVDQNGDSFNALTFDTGWVRDTRNRTVFADKGYIHRLFADISIPVADLEYYKLTYDYEQYFPINRHLIGTARLGVGYADSYGDTTDLPPYEKFFAGGINSVRGYQGSSLGTRDEYNNPLGGNFRTITQLEMLFPTLLGESRNTRFSLFVDAGNVFDTYDDFDAGELRASTGVGFQWLTPILGLLEFAIAYPLNDESGDDTEVFSFTFGATF</sequence>
<comment type="function">
    <text evidence="8">Part of the outer membrane protein assembly complex, which is involved in assembly and insertion of beta-barrel proteins into the outer membrane.</text>
</comment>
<evidence type="ECO:0000256" key="4">
    <source>
        <dbReference type="ARBA" id="ARBA00022729"/>
    </source>
</evidence>
<dbReference type="PANTHER" id="PTHR12815:SF23">
    <property type="entry name" value="OUTER MEMBRANE PROTEIN ASSEMBLY FACTOR BAMA"/>
    <property type="match status" value="1"/>
</dbReference>
<dbReference type="Pfam" id="PF07244">
    <property type="entry name" value="POTRA"/>
    <property type="match status" value="4"/>
</dbReference>
<keyword evidence="2 8" id="KW-1134">Transmembrane beta strand</keyword>
<keyword evidence="4 8" id="KW-0732">Signal</keyword>
<dbReference type="PIRSF" id="PIRSF006076">
    <property type="entry name" value="OM_assembly_OMP85"/>
    <property type="match status" value="1"/>
</dbReference>
<dbReference type="InterPro" id="IPR023707">
    <property type="entry name" value="OM_assembly_BamA"/>
</dbReference>
<dbReference type="Pfam" id="PF01103">
    <property type="entry name" value="Omp85"/>
    <property type="match status" value="1"/>
</dbReference>
<protein>
    <recommendedName>
        <fullName evidence="8 9">Outer membrane protein assembly factor BamA</fullName>
    </recommendedName>
</protein>
<feature type="domain" description="POTRA" evidence="10">
    <location>
        <begin position="178"/>
        <end position="266"/>
    </location>
</feature>
<proteinExistence type="inferred from homology"/>
<dbReference type="EMBL" id="SRIO01000004">
    <property type="protein sequence ID" value="TFZ83258.1"/>
    <property type="molecule type" value="Genomic_DNA"/>
</dbReference>
<evidence type="ECO:0000313" key="11">
    <source>
        <dbReference type="EMBL" id="TFZ83258.1"/>
    </source>
</evidence>
<dbReference type="PROSITE" id="PS51779">
    <property type="entry name" value="POTRA"/>
    <property type="match status" value="5"/>
</dbReference>
<evidence type="ECO:0000256" key="6">
    <source>
        <dbReference type="ARBA" id="ARBA00023136"/>
    </source>
</evidence>
<evidence type="ECO:0000256" key="8">
    <source>
        <dbReference type="HAMAP-Rule" id="MF_01430"/>
    </source>
</evidence>
<feature type="domain" description="POTRA" evidence="10">
    <location>
        <begin position="27"/>
        <end position="94"/>
    </location>
</feature>
<keyword evidence="6 8" id="KW-0472">Membrane</keyword>
<accession>A0A4Z0FA14</accession>
<dbReference type="OrthoDB" id="9803054at2"/>
<dbReference type="InterPro" id="IPR039910">
    <property type="entry name" value="D15-like"/>
</dbReference>
<organism evidence="11 12">
    <name type="scientific">Candidatus Macondimonas diazotrophica</name>
    <dbReference type="NCBI Taxonomy" id="2305248"/>
    <lineage>
        <taxon>Bacteria</taxon>
        <taxon>Pseudomonadati</taxon>
        <taxon>Pseudomonadota</taxon>
        <taxon>Gammaproteobacteria</taxon>
        <taxon>Chromatiales</taxon>
        <taxon>Ectothiorhodospiraceae</taxon>
        <taxon>Candidatus Macondimonas</taxon>
    </lineage>
</organism>
<evidence type="ECO:0000256" key="7">
    <source>
        <dbReference type="ARBA" id="ARBA00023237"/>
    </source>
</evidence>
<name>A0A4Z0FA14_9GAMM</name>
<feature type="domain" description="POTRA" evidence="10">
    <location>
        <begin position="269"/>
        <end position="347"/>
    </location>
</feature>
<dbReference type="HAMAP" id="MF_01430">
    <property type="entry name" value="OM_assembly_BamA"/>
    <property type="match status" value="1"/>
</dbReference>
<dbReference type="Gene3D" id="3.10.20.310">
    <property type="entry name" value="membrane protein fhac"/>
    <property type="match status" value="5"/>
</dbReference>
<dbReference type="InterPro" id="IPR034746">
    <property type="entry name" value="POTRA"/>
</dbReference>
<dbReference type="AlphaFoldDB" id="A0A4Z0FA14"/>
<evidence type="ECO:0000256" key="3">
    <source>
        <dbReference type="ARBA" id="ARBA00022692"/>
    </source>
</evidence>
<evidence type="ECO:0000256" key="5">
    <source>
        <dbReference type="ARBA" id="ARBA00022737"/>
    </source>
</evidence>
<dbReference type="PANTHER" id="PTHR12815">
    <property type="entry name" value="SORTING AND ASSEMBLY MACHINERY SAMM50 PROTEIN FAMILY MEMBER"/>
    <property type="match status" value="1"/>
</dbReference>